<feature type="region of interest" description="Disordered" evidence="1">
    <location>
        <begin position="353"/>
        <end position="384"/>
    </location>
</feature>
<keyword evidence="3" id="KW-1185">Reference proteome</keyword>
<proteinExistence type="predicted"/>
<evidence type="ECO:0000256" key="1">
    <source>
        <dbReference type="SAM" id="MobiDB-lite"/>
    </source>
</evidence>
<evidence type="ECO:0000313" key="3">
    <source>
        <dbReference type="Proteomes" id="UP000030854"/>
    </source>
</evidence>
<sequence length="384" mass="43908">MTTERNMELILPEGMITWQSRGSQSTLDLAFISKQLLGTVIRCQPSAELESSSDYIPVITELLINPPQKPETKPKPQWKKACWDAPNFKIATKLSELSTRELHLSTPEAIDQRVAEVTQVIQESIKELVPKPAPTGFSKPYWTLKCSQAVKRARRARRRWTDVGNEESWAAYCKVTNSKKNQIRKEKQIGWRATVTEATKDPHKIWKLTKWARKHPYEKHNTPQIPETIDKNDTIHSNSKDKATAMTSHFSPHPRPADTSDIDEYEYRREIEDIPQTVLSSELEEALTRHAEGKAPGLDQIPGTLLKHCRTALTKELTKIFNACLLQGYHPRKFKESITIVLSEIPEAKLQRPKLVPSHSAAEHYREASRKIDSQPTRDCCRIP</sequence>
<reference evidence="2 3" key="1">
    <citation type="journal article" date="2014" name="BMC Genomics">
        <title>Adaptive genomic structural variation in the grape powdery mildew pathogen, Erysiphe necator.</title>
        <authorList>
            <person name="Jones L."/>
            <person name="Riaz S."/>
            <person name="Morales-Cruz A."/>
            <person name="Amrine K.C."/>
            <person name="McGuire B."/>
            <person name="Gubler W.D."/>
            <person name="Walker M.A."/>
            <person name="Cantu D."/>
        </authorList>
    </citation>
    <scope>NUCLEOTIDE SEQUENCE [LARGE SCALE GENOMIC DNA]</scope>
    <source>
        <strain evidence="3">c</strain>
    </source>
</reference>
<dbReference type="Proteomes" id="UP000030854">
    <property type="component" value="Unassembled WGS sequence"/>
</dbReference>
<dbReference type="PANTHER" id="PTHR33395:SF22">
    <property type="entry name" value="REVERSE TRANSCRIPTASE DOMAIN-CONTAINING PROTEIN"/>
    <property type="match status" value="1"/>
</dbReference>
<feature type="compositionally biased region" description="Basic and acidic residues" evidence="1">
    <location>
        <begin position="361"/>
        <end position="373"/>
    </location>
</feature>
<name>A0A0B1PCV4_UNCNE</name>
<dbReference type="HOGENOM" id="CLU_720009_0_0_1"/>
<dbReference type="InterPro" id="IPR036691">
    <property type="entry name" value="Endo/exonu/phosph_ase_sf"/>
</dbReference>
<dbReference type="EMBL" id="JNVN01000492">
    <property type="protein sequence ID" value="KHJ35175.1"/>
    <property type="molecule type" value="Genomic_DNA"/>
</dbReference>
<organism evidence="2 3">
    <name type="scientific">Uncinula necator</name>
    <name type="common">Grape powdery mildew</name>
    <dbReference type="NCBI Taxonomy" id="52586"/>
    <lineage>
        <taxon>Eukaryota</taxon>
        <taxon>Fungi</taxon>
        <taxon>Dikarya</taxon>
        <taxon>Ascomycota</taxon>
        <taxon>Pezizomycotina</taxon>
        <taxon>Leotiomycetes</taxon>
        <taxon>Erysiphales</taxon>
        <taxon>Erysiphaceae</taxon>
        <taxon>Erysiphe</taxon>
    </lineage>
</organism>
<comment type="caution">
    <text evidence="2">The sequence shown here is derived from an EMBL/GenBank/DDBJ whole genome shotgun (WGS) entry which is preliminary data.</text>
</comment>
<evidence type="ECO:0000313" key="2">
    <source>
        <dbReference type="EMBL" id="KHJ35175.1"/>
    </source>
</evidence>
<dbReference type="STRING" id="52586.A0A0B1PCV4"/>
<dbReference type="Gene3D" id="3.60.10.10">
    <property type="entry name" value="Endonuclease/exonuclease/phosphatase"/>
    <property type="match status" value="1"/>
</dbReference>
<gene>
    <name evidence="2" type="ORF">EV44_g3263</name>
</gene>
<dbReference type="PANTHER" id="PTHR33395">
    <property type="entry name" value="TRANSCRIPTASE, PUTATIVE-RELATED-RELATED"/>
    <property type="match status" value="1"/>
</dbReference>
<dbReference type="SUPFAM" id="SSF56219">
    <property type="entry name" value="DNase I-like"/>
    <property type="match status" value="1"/>
</dbReference>
<accession>A0A0B1PCV4</accession>
<dbReference type="AlphaFoldDB" id="A0A0B1PCV4"/>
<protein>
    <submittedName>
        <fullName evidence="2">Putative zinc knuckle domain protein</fullName>
    </submittedName>
</protein>
<dbReference type="OMA" id="TTERNME"/>
<dbReference type="GO" id="GO:0031012">
    <property type="term" value="C:extracellular matrix"/>
    <property type="evidence" value="ECO:0007669"/>
    <property type="project" value="TreeGrafter"/>
</dbReference>